<dbReference type="Gene3D" id="2.130.10.10">
    <property type="entry name" value="YVTN repeat-like/Quinoprotein amine dehydrogenase"/>
    <property type="match status" value="1"/>
</dbReference>
<evidence type="ECO:0000256" key="1">
    <source>
        <dbReference type="ARBA" id="ARBA00022574"/>
    </source>
</evidence>
<feature type="non-terminal residue" evidence="3">
    <location>
        <position position="1"/>
    </location>
</feature>
<organism evidence="3 4">
    <name type="scientific">Rotaria magnacalcarata</name>
    <dbReference type="NCBI Taxonomy" id="392030"/>
    <lineage>
        <taxon>Eukaryota</taxon>
        <taxon>Metazoa</taxon>
        <taxon>Spiralia</taxon>
        <taxon>Gnathifera</taxon>
        <taxon>Rotifera</taxon>
        <taxon>Eurotatoria</taxon>
        <taxon>Bdelloidea</taxon>
        <taxon>Philodinida</taxon>
        <taxon>Philodinidae</taxon>
        <taxon>Rotaria</taxon>
    </lineage>
</organism>
<dbReference type="PANTHER" id="PTHR14221:SF0">
    <property type="entry name" value="WD REPEAT-CONTAINING PROTEIN 44"/>
    <property type="match status" value="1"/>
</dbReference>
<dbReference type="SUPFAM" id="SSF50978">
    <property type="entry name" value="WD40 repeat-like"/>
    <property type="match status" value="1"/>
</dbReference>
<keyword evidence="1" id="KW-0853">WD repeat</keyword>
<protein>
    <recommendedName>
        <fullName evidence="5">WD repeat-containing protein 44</fullName>
    </recommendedName>
</protein>
<sequence length="56" mass="6511">ERKYRGYSNQSSQIRASFSHDDRYIISGSEDSWFYIWRTEPSTIINTNGSSTTDAK</sequence>
<dbReference type="Proteomes" id="UP000663866">
    <property type="component" value="Unassembled WGS sequence"/>
</dbReference>
<reference evidence="3" key="1">
    <citation type="submission" date="2021-02" db="EMBL/GenBank/DDBJ databases">
        <authorList>
            <person name="Nowell W R."/>
        </authorList>
    </citation>
    <scope>NUCLEOTIDE SEQUENCE</scope>
</reference>
<evidence type="ECO:0008006" key="5">
    <source>
        <dbReference type="Google" id="ProtNLM"/>
    </source>
</evidence>
<feature type="non-terminal residue" evidence="3">
    <location>
        <position position="56"/>
    </location>
</feature>
<dbReference type="InterPro" id="IPR040324">
    <property type="entry name" value="WDR44/Dgr2"/>
</dbReference>
<evidence type="ECO:0000256" key="2">
    <source>
        <dbReference type="ARBA" id="ARBA00022737"/>
    </source>
</evidence>
<dbReference type="InterPro" id="IPR015943">
    <property type="entry name" value="WD40/YVTN_repeat-like_dom_sf"/>
</dbReference>
<name>A0A821IC08_9BILA</name>
<dbReference type="EMBL" id="CAJOBG010099146">
    <property type="protein sequence ID" value="CAF4695705.1"/>
    <property type="molecule type" value="Genomic_DNA"/>
</dbReference>
<evidence type="ECO:0000313" key="4">
    <source>
        <dbReference type="Proteomes" id="UP000663866"/>
    </source>
</evidence>
<comment type="caution">
    <text evidence="3">The sequence shown here is derived from an EMBL/GenBank/DDBJ whole genome shotgun (WGS) entry which is preliminary data.</text>
</comment>
<keyword evidence="2" id="KW-0677">Repeat</keyword>
<dbReference type="AlphaFoldDB" id="A0A821IC08"/>
<proteinExistence type="predicted"/>
<gene>
    <name evidence="3" type="ORF">OVN521_LOCUS48218</name>
</gene>
<keyword evidence="4" id="KW-1185">Reference proteome</keyword>
<evidence type="ECO:0000313" key="3">
    <source>
        <dbReference type="EMBL" id="CAF4695705.1"/>
    </source>
</evidence>
<dbReference type="InterPro" id="IPR036322">
    <property type="entry name" value="WD40_repeat_dom_sf"/>
</dbReference>
<accession>A0A821IC08</accession>
<dbReference type="PANTHER" id="PTHR14221">
    <property type="entry name" value="WD REPEAT DOMAIN 44"/>
    <property type="match status" value="1"/>
</dbReference>